<accession>A0A3P3W661</accession>
<comment type="caution">
    <text evidence="1">The sequence shown here is derived from an EMBL/GenBank/DDBJ whole genome shotgun (WGS) entry which is preliminary data.</text>
</comment>
<dbReference type="Proteomes" id="UP000271937">
    <property type="component" value="Unassembled WGS sequence"/>
</dbReference>
<evidence type="ECO:0000313" key="2">
    <source>
        <dbReference type="Proteomes" id="UP000271937"/>
    </source>
</evidence>
<sequence>MSQQIFIGSTISFKSLRDYIFDHKINKGDSIVLNPMNYQSIIEEIKKSEEEIEIPINVFGVLLVQHDSVELGKIQIVKDENLNS</sequence>
<dbReference type="OrthoDB" id="1364518at2"/>
<reference evidence="1 2" key="1">
    <citation type="submission" date="2018-11" db="EMBL/GenBank/DDBJ databases">
        <title>Flavobacterium sp. nov., YIM 102600 draft genome.</title>
        <authorList>
            <person name="Li G."/>
            <person name="Jiang Y."/>
        </authorList>
    </citation>
    <scope>NUCLEOTIDE SEQUENCE [LARGE SCALE GENOMIC DNA]</scope>
    <source>
        <strain evidence="1 2">YIM 102600</strain>
    </source>
</reference>
<keyword evidence="2" id="KW-1185">Reference proteome</keyword>
<organism evidence="1 2">
    <name type="scientific">Flavobacterium macacae</name>
    <dbReference type="NCBI Taxonomy" id="2488993"/>
    <lineage>
        <taxon>Bacteria</taxon>
        <taxon>Pseudomonadati</taxon>
        <taxon>Bacteroidota</taxon>
        <taxon>Flavobacteriia</taxon>
        <taxon>Flavobacteriales</taxon>
        <taxon>Flavobacteriaceae</taxon>
        <taxon>Flavobacterium</taxon>
    </lineage>
</organism>
<dbReference type="AlphaFoldDB" id="A0A3P3W661"/>
<dbReference type="RefSeq" id="WP_125013481.1">
    <property type="nucleotide sequence ID" value="NZ_RQVR01000016.1"/>
</dbReference>
<name>A0A3P3W661_9FLAO</name>
<protein>
    <submittedName>
        <fullName evidence="1">Uncharacterized protein</fullName>
    </submittedName>
</protein>
<gene>
    <name evidence="1" type="ORF">EG849_12755</name>
</gene>
<evidence type="ECO:0000313" key="1">
    <source>
        <dbReference type="EMBL" id="RRJ89476.1"/>
    </source>
</evidence>
<dbReference type="EMBL" id="RQVR01000016">
    <property type="protein sequence ID" value="RRJ89476.1"/>
    <property type="molecule type" value="Genomic_DNA"/>
</dbReference>
<proteinExistence type="predicted"/>